<name>A0A1I6J212_9GAMM</name>
<dbReference type="Gene3D" id="1.20.1260.10">
    <property type="match status" value="1"/>
</dbReference>
<dbReference type="InterPro" id="IPR052703">
    <property type="entry name" value="Aromatic_CoA_ox/epox"/>
</dbReference>
<organism evidence="1 2">
    <name type="scientific">Marinobacter daqiaonensis</name>
    <dbReference type="NCBI Taxonomy" id="650891"/>
    <lineage>
        <taxon>Bacteria</taxon>
        <taxon>Pseudomonadati</taxon>
        <taxon>Pseudomonadota</taxon>
        <taxon>Gammaproteobacteria</taxon>
        <taxon>Pseudomonadales</taxon>
        <taxon>Marinobacteraceae</taxon>
        <taxon>Marinobacter</taxon>
    </lineage>
</organism>
<accession>A0A1I6J212</accession>
<dbReference type="PANTHER" id="PTHR30458:SF0">
    <property type="entry name" value="1,2-PHENYLACETYL-COA EPOXIDASE, SUBUNIT C"/>
    <property type="match status" value="1"/>
</dbReference>
<dbReference type="EMBL" id="FOYW01000002">
    <property type="protein sequence ID" value="SFR73003.1"/>
    <property type="molecule type" value="Genomic_DNA"/>
</dbReference>
<dbReference type="PIRSF" id="PIRSF037834">
    <property type="entry name" value="PA_CoA_Oase3"/>
    <property type="match status" value="1"/>
</dbReference>
<keyword evidence="2" id="KW-1185">Reference proteome</keyword>
<dbReference type="GO" id="GO:0010124">
    <property type="term" value="P:phenylacetate catabolic process"/>
    <property type="evidence" value="ECO:0007669"/>
    <property type="project" value="InterPro"/>
</dbReference>
<reference evidence="1 2" key="1">
    <citation type="submission" date="2016-10" db="EMBL/GenBank/DDBJ databases">
        <authorList>
            <person name="de Groot N.N."/>
        </authorList>
    </citation>
    <scope>NUCLEOTIDE SEQUENCE [LARGE SCALE GENOMIC DNA]</scope>
    <source>
        <strain evidence="1 2">CGMCC 1.9167</strain>
    </source>
</reference>
<dbReference type="NCBIfam" id="TIGR02158">
    <property type="entry name" value="PA_CoA_Oxy3"/>
    <property type="match status" value="1"/>
</dbReference>
<evidence type="ECO:0000313" key="2">
    <source>
        <dbReference type="Proteomes" id="UP000198644"/>
    </source>
</evidence>
<protein>
    <submittedName>
        <fullName evidence="1">Ring-1,2-phenylacetyl-CoA epoxidase subunit PaaC</fullName>
    </submittedName>
</protein>
<dbReference type="InterPro" id="IPR011882">
    <property type="entry name" value="PaaC"/>
</dbReference>
<dbReference type="PANTHER" id="PTHR30458">
    <property type="entry name" value="PHENYLACETIC ACID DEGRADATION PROTEIN PAA"/>
    <property type="match status" value="1"/>
</dbReference>
<dbReference type="InterPro" id="IPR009078">
    <property type="entry name" value="Ferritin-like_SF"/>
</dbReference>
<sequence length="258" mass="29503">MSNDITQNEALQEYLLRLADSDMILGQRLCELCGKAPALEEEMALMNVALDLVGQARNWYEYAAELLDDGRSADDLAFRRDAQYYRNALMVEQPNGDYAVTMARQFFFDAWHYFTLQALTKAPDERIASIAAKATKESQYHLRRSSEWVRRLGDGTEESHERMQAAVDDLWRFTGDMIEADEVERQMFEAGIGPDPEQLVADWKGLVNEVLTEATLTPPPEGAWMYRGAKEGHHTEHLGFILAEMQFLPRAYPDAKTW</sequence>
<dbReference type="Proteomes" id="UP000198644">
    <property type="component" value="Unassembled WGS sequence"/>
</dbReference>
<dbReference type="AlphaFoldDB" id="A0A1I6J212"/>
<dbReference type="STRING" id="650891.SAMN05216203_2573"/>
<dbReference type="InterPro" id="IPR007814">
    <property type="entry name" value="PaaA_PaaC"/>
</dbReference>
<dbReference type="InterPro" id="IPR012347">
    <property type="entry name" value="Ferritin-like"/>
</dbReference>
<evidence type="ECO:0000313" key="1">
    <source>
        <dbReference type="EMBL" id="SFR73003.1"/>
    </source>
</evidence>
<dbReference type="GO" id="GO:0005829">
    <property type="term" value="C:cytosol"/>
    <property type="evidence" value="ECO:0007669"/>
    <property type="project" value="TreeGrafter"/>
</dbReference>
<dbReference type="Pfam" id="PF05138">
    <property type="entry name" value="PaaA_PaaC"/>
    <property type="match status" value="1"/>
</dbReference>
<dbReference type="SUPFAM" id="SSF47240">
    <property type="entry name" value="Ferritin-like"/>
    <property type="match status" value="1"/>
</dbReference>
<proteinExistence type="predicted"/>
<gene>
    <name evidence="1" type="ORF">SAMN05216203_2573</name>
</gene>